<dbReference type="EMBL" id="BPQB01000020">
    <property type="protein sequence ID" value="GJE91172.1"/>
    <property type="molecule type" value="Genomic_DNA"/>
</dbReference>
<sequence length="154" mass="15682">MIFSTSLTAVLAALVAAPVAFAGIGVHCGTTGDATLSDCKTLLNDDATWSAAWAGTSNVCHYSNPDSGVVNGVAYNTACHGNCCIYYASMVSHTPDEAQTRKDAQGLLGCADTAKNSINGLDFFDDGRGVCISNGNGCGDCFDDADFSGGCAIC</sequence>
<evidence type="ECO:0000313" key="2">
    <source>
        <dbReference type="EMBL" id="GJE91172.1"/>
    </source>
</evidence>
<evidence type="ECO:0008006" key="4">
    <source>
        <dbReference type="Google" id="ProtNLM"/>
    </source>
</evidence>
<dbReference type="OrthoDB" id="2828670at2759"/>
<reference evidence="2 3" key="1">
    <citation type="submission" date="2021-08" db="EMBL/GenBank/DDBJ databases">
        <title>Draft Genome Sequence of Phanerochaete sordida strain YK-624.</title>
        <authorList>
            <person name="Mori T."/>
            <person name="Dohra H."/>
            <person name="Suzuki T."/>
            <person name="Kawagishi H."/>
            <person name="Hirai H."/>
        </authorList>
    </citation>
    <scope>NUCLEOTIDE SEQUENCE [LARGE SCALE GENOMIC DNA]</scope>
    <source>
        <strain evidence="2 3">YK-624</strain>
    </source>
</reference>
<dbReference type="AlphaFoldDB" id="A0A9P3GAQ9"/>
<organism evidence="2 3">
    <name type="scientific">Phanerochaete sordida</name>
    <dbReference type="NCBI Taxonomy" id="48140"/>
    <lineage>
        <taxon>Eukaryota</taxon>
        <taxon>Fungi</taxon>
        <taxon>Dikarya</taxon>
        <taxon>Basidiomycota</taxon>
        <taxon>Agaricomycotina</taxon>
        <taxon>Agaricomycetes</taxon>
        <taxon>Polyporales</taxon>
        <taxon>Phanerochaetaceae</taxon>
        <taxon>Phanerochaete</taxon>
    </lineage>
</organism>
<accession>A0A9P3GAQ9</accession>
<keyword evidence="3" id="KW-1185">Reference proteome</keyword>
<gene>
    <name evidence="2" type="ORF">PsYK624_073210</name>
</gene>
<proteinExistence type="predicted"/>
<dbReference type="Proteomes" id="UP000703269">
    <property type="component" value="Unassembled WGS sequence"/>
</dbReference>
<comment type="caution">
    <text evidence="2">The sequence shown here is derived from an EMBL/GenBank/DDBJ whole genome shotgun (WGS) entry which is preliminary data.</text>
</comment>
<evidence type="ECO:0000256" key="1">
    <source>
        <dbReference type="SAM" id="SignalP"/>
    </source>
</evidence>
<feature type="chain" id="PRO_5040252823" description="Secreted protein" evidence="1">
    <location>
        <begin position="23"/>
        <end position="154"/>
    </location>
</feature>
<evidence type="ECO:0000313" key="3">
    <source>
        <dbReference type="Proteomes" id="UP000703269"/>
    </source>
</evidence>
<keyword evidence="1" id="KW-0732">Signal</keyword>
<feature type="signal peptide" evidence="1">
    <location>
        <begin position="1"/>
        <end position="22"/>
    </location>
</feature>
<name>A0A9P3GAQ9_9APHY</name>
<protein>
    <recommendedName>
        <fullName evidence="4">Secreted protein</fullName>
    </recommendedName>
</protein>